<protein>
    <submittedName>
        <fullName evidence="1">Uncharacterized protein</fullName>
    </submittedName>
</protein>
<comment type="caution">
    <text evidence="1">The sequence shown here is derived from an EMBL/GenBank/DDBJ whole genome shotgun (WGS) entry which is preliminary data.</text>
</comment>
<gene>
    <name evidence="1" type="ORF">BU25DRAFT_155419</name>
</gene>
<evidence type="ECO:0000313" key="2">
    <source>
        <dbReference type="Proteomes" id="UP000799754"/>
    </source>
</evidence>
<evidence type="ECO:0000313" key="1">
    <source>
        <dbReference type="EMBL" id="KAF2624562.1"/>
    </source>
</evidence>
<name>A0ACB6RUI4_9PLEO</name>
<organism evidence="1 2">
    <name type="scientific">Macroventuria anomochaeta</name>
    <dbReference type="NCBI Taxonomy" id="301207"/>
    <lineage>
        <taxon>Eukaryota</taxon>
        <taxon>Fungi</taxon>
        <taxon>Dikarya</taxon>
        <taxon>Ascomycota</taxon>
        <taxon>Pezizomycotina</taxon>
        <taxon>Dothideomycetes</taxon>
        <taxon>Pleosporomycetidae</taxon>
        <taxon>Pleosporales</taxon>
        <taxon>Pleosporineae</taxon>
        <taxon>Didymellaceae</taxon>
        <taxon>Macroventuria</taxon>
    </lineage>
</organism>
<keyword evidence="2" id="KW-1185">Reference proteome</keyword>
<sequence>MVRTCVSFLRAHLRARSQRALIGTQTSKIGSLTEMTSHISPVLAAGSLVSNSYKLCPELERPRDQRFCARRAPLVWFLLFISGSNTLAVTLDGAFGVRVRQMGRCHGRGVMPEGEVNFPGRQRGLGKQVFVRVQHALSQMKL</sequence>
<proteinExistence type="predicted"/>
<reference evidence="1" key="1">
    <citation type="journal article" date="2020" name="Stud. Mycol.">
        <title>101 Dothideomycetes genomes: a test case for predicting lifestyles and emergence of pathogens.</title>
        <authorList>
            <person name="Haridas S."/>
            <person name="Albert R."/>
            <person name="Binder M."/>
            <person name="Bloem J."/>
            <person name="Labutti K."/>
            <person name="Salamov A."/>
            <person name="Andreopoulos B."/>
            <person name="Baker S."/>
            <person name="Barry K."/>
            <person name="Bills G."/>
            <person name="Bluhm B."/>
            <person name="Cannon C."/>
            <person name="Castanera R."/>
            <person name="Culley D."/>
            <person name="Daum C."/>
            <person name="Ezra D."/>
            <person name="Gonzalez J."/>
            <person name="Henrissat B."/>
            <person name="Kuo A."/>
            <person name="Liang C."/>
            <person name="Lipzen A."/>
            <person name="Lutzoni F."/>
            <person name="Magnuson J."/>
            <person name="Mondo S."/>
            <person name="Nolan M."/>
            <person name="Ohm R."/>
            <person name="Pangilinan J."/>
            <person name="Park H.-J."/>
            <person name="Ramirez L."/>
            <person name="Alfaro M."/>
            <person name="Sun H."/>
            <person name="Tritt A."/>
            <person name="Yoshinaga Y."/>
            <person name="Zwiers L.-H."/>
            <person name="Turgeon B."/>
            <person name="Goodwin S."/>
            <person name="Spatafora J."/>
            <person name="Crous P."/>
            <person name="Grigoriev I."/>
        </authorList>
    </citation>
    <scope>NUCLEOTIDE SEQUENCE</scope>
    <source>
        <strain evidence="1">CBS 525.71</strain>
    </source>
</reference>
<dbReference type="EMBL" id="MU006730">
    <property type="protein sequence ID" value="KAF2624562.1"/>
    <property type="molecule type" value="Genomic_DNA"/>
</dbReference>
<accession>A0ACB6RUI4</accession>
<dbReference type="Proteomes" id="UP000799754">
    <property type="component" value="Unassembled WGS sequence"/>
</dbReference>